<proteinExistence type="predicted"/>
<organism evidence="1 2">
    <name type="scientific">Allokutzneria oryzae</name>
    <dbReference type="NCBI Taxonomy" id="1378989"/>
    <lineage>
        <taxon>Bacteria</taxon>
        <taxon>Bacillati</taxon>
        <taxon>Actinomycetota</taxon>
        <taxon>Actinomycetes</taxon>
        <taxon>Pseudonocardiales</taxon>
        <taxon>Pseudonocardiaceae</taxon>
        <taxon>Allokutzneria</taxon>
    </lineage>
</organism>
<evidence type="ECO:0000313" key="2">
    <source>
        <dbReference type="Proteomes" id="UP001589693"/>
    </source>
</evidence>
<dbReference type="EMBL" id="JBHLZU010000027">
    <property type="protein sequence ID" value="MFB9908661.1"/>
    <property type="molecule type" value="Genomic_DNA"/>
</dbReference>
<dbReference type="InterPro" id="IPR010281">
    <property type="entry name" value="DUF885"/>
</dbReference>
<evidence type="ECO:0000313" key="1">
    <source>
        <dbReference type="EMBL" id="MFB9908661.1"/>
    </source>
</evidence>
<keyword evidence="2" id="KW-1185">Reference proteome</keyword>
<comment type="caution">
    <text evidence="1">The sequence shown here is derived from an EMBL/GenBank/DDBJ whole genome shotgun (WGS) entry which is preliminary data.</text>
</comment>
<protein>
    <submittedName>
        <fullName evidence="1">DUF885 family protein</fullName>
    </submittedName>
</protein>
<accession>A0ABV6A663</accession>
<dbReference type="Pfam" id="PF05960">
    <property type="entry name" value="DUF885"/>
    <property type="match status" value="1"/>
</dbReference>
<name>A0ABV6A663_9PSEU</name>
<dbReference type="PANTHER" id="PTHR33361:SF2">
    <property type="entry name" value="DUF885 DOMAIN-CONTAINING PROTEIN"/>
    <property type="match status" value="1"/>
</dbReference>
<dbReference type="PANTHER" id="PTHR33361">
    <property type="entry name" value="GLR0591 PROTEIN"/>
    <property type="match status" value="1"/>
</dbReference>
<reference evidence="1 2" key="1">
    <citation type="submission" date="2024-09" db="EMBL/GenBank/DDBJ databases">
        <authorList>
            <person name="Sun Q."/>
            <person name="Mori K."/>
        </authorList>
    </citation>
    <scope>NUCLEOTIDE SEQUENCE [LARGE SCALE GENOMIC DNA]</scope>
    <source>
        <strain evidence="1 2">TBRC 7907</strain>
    </source>
</reference>
<gene>
    <name evidence="1" type="ORF">ACFFQA_32395</name>
</gene>
<dbReference type="Proteomes" id="UP001589693">
    <property type="component" value="Unassembled WGS sequence"/>
</dbReference>
<dbReference type="RefSeq" id="WP_377860568.1">
    <property type="nucleotide sequence ID" value="NZ_JBHLZU010000027.1"/>
</dbReference>
<sequence length="551" mass="61337">MSAVAQLADELFEVMCDHNPVFATVTGLRERDHLLGGHTDEVRERFAARYTDIAARARALPADELGAEDAVTRAVIVQSAESALDQIDVRTDDFTVTDDFVAPYADLLNTLPMVVCQTPEQTRAYLARLAEIPRVLDELGQRNLLAVADGLLPVAHLTRGAIDYLDRYLADPEGDVLRRPVSDEEFLPELDRVLTEQVRPAYAEYRRLLAEQVLPHGRPEDRPGLCWLPDGESRYAKLARVHTTTDHEPRELHRIGLDLIAELAEEYKEIGSRLWGTTDLAEIFGRMRTDPALRWRDGEEMIAAAEAAVAKAEAAAPQWFGHLPETPCQVLAVPAAEAPAAPAAYYMWPSLDGSRPGTYFLNTYEATERFRFACEALAYHEAVPGHHFQLTVSQQLTDLPMLRRVSVVTAFAEGWGLYTERLAEEMGLYSDDVARLGMLSMDSMRAARLVVDTGLHALGWSRQQTVDYLVENTPMPLVEISSETDRYISYPGQALAYMVGRLEIQRLRAEAERELGDRFDIRGFHDLVLGGGSLPLSVLADVVAAWVAEQG</sequence>